<dbReference type="SUPFAM" id="SSF46938">
    <property type="entry name" value="CRAL/TRIO N-terminal domain"/>
    <property type="match status" value="1"/>
</dbReference>
<name>A0A3D8SS72_9HELO</name>
<reference evidence="3 4" key="1">
    <citation type="journal article" date="2018" name="IMA Fungus">
        <title>IMA Genome-F 9: Draft genome sequence of Annulohypoxylon stygium, Aspergillus mulundensis, Berkeleyomyces basicola (syn. Thielaviopsis basicola), Ceratocystis smalleyi, two Cercospora beticola strains, Coleophoma cylindrospora, Fusarium fracticaudum, Phialophora cf. hyalina, and Morchella septimelata.</title>
        <authorList>
            <person name="Wingfield B.D."/>
            <person name="Bills G.F."/>
            <person name="Dong Y."/>
            <person name="Huang W."/>
            <person name="Nel W.J."/>
            <person name="Swalarsk-Parry B.S."/>
            <person name="Vaghefi N."/>
            <person name="Wilken P.M."/>
            <person name="An Z."/>
            <person name="de Beer Z.W."/>
            <person name="De Vos L."/>
            <person name="Chen L."/>
            <person name="Duong T.A."/>
            <person name="Gao Y."/>
            <person name="Hammerbacher A."/>
            <person name="Kikkert J.R."/>
            <person name="Li Y."/>
            <person name="Li H."/>
            <person name="Li K."/>
            <person name="Li Q."/>
            <person name="Liu X."/>
            <person name="Ma X."/>
            <person name="Naidoo K."/>
            <person name="Pethybridge S.J."/>
            <person name="Sun J."/>
            <person name="Steenkamp E.T."/>
            <person name="van der Nest M.A."/>
            <person name="van Wyk S."/>
            <person name="Wingfield M.J."/>
            <person name="Xiong C."/>
            <person name="Yue Q."/>
            <person name="Zhang X."/>
        </authorList>
    </citation>
    <scope>NUCLEOTIDE SEQUENCE [LARGE SCALE GENOMIC DNA]</scope>
    <source>
        <strain evidence="3 4">BP6252</strain>
    </source>
</reference>
<feature type="compositionally biased region" description="Low complexity" evidence="1">
    <location>
        <begin position="33"/>
        <end position="52"/>
    </location>
</feature>
<dbReference type="PANTHER" id="PTHR45824">
    <property type="entry name" value="GH16843P"/>
    <property type="match status" value="1"/>
</dbReference>
<evidence type="ECO:0000313" key="4">
    <source>
        <dbReference type="Proteomes" id="UP000256645"/>
    </source>
</evidence>
<comment type="caution">
    <text evidence="3">The sequence shown here is derived from an EMBL/GenBank/DDBJ whole genome shotgun (WGS) entry which is preliminary data.</text>
</comment>
<dbReference type="InterPro" id="IPR036865">
    <property type="entry name" value="CRAL-TRIO_dom_sf"/>
</dbReference>
<protein>
    <recommendedName>
        <fullName evidence="2">CRAL-TRIO domain-containing protein</fullName>
    </recommendedName>
</protein>
<dbReference type="PANTHER" id="PTHR45824:SF29">
    <property type="entry name" value="GH16843P"/>
    <property type="match status" value="1"/>
</dbReference>
<dbReference type="EMBL" id="PDLM01000001">
    <property type="protein sequence ID" value="RDW88608.1"/>
    <property type="molecule type" value="Genomic_DNA"/>
</dbReference>
<feature type="compositionally biased region" description="Basic and acidic residues" evidence="1">
    <location>
        <begin position="19"/>
        <end position="29"/>
    </location>
</feature>
<dbReference type="Proteomes" id="UP000256645">
    <property type="component" value="Unassembled WGS sequence"/>
</dbReference>
<dbReference type="GO" id="GO:0008526">
    <property type="term" value="F:phosphatidylinositol transfer activity"/>
    <property type="evidence" value="ECO:0007669"/>
    <property type="project" value="TreeGrafter"/>
</dbReference>
<dbReference type="InterPro" id="IPR011074">
    <property type="entry name" value="CRAL/TRIO_N_dom"/>
</dbReference>
<keyword evidence="4" id="KW-1185">Reference proteome</keyword>
<accession>A0A3D8SS72</accession>
<dbReference type="InterPro" id="IPR036273">
    <property type="entry name" value="CRAL/TRIO_N_dom_sf"/>
</dbReference>
<dbReference type="Pfam" id="PF00650">
    <property type="entry name" value="CRAL_TRIO"/>
    <property type="match status" value="1"/>
</dbReference>
<dbReference type="PROSITE" id="PS50191">
    <property type="entry name" value="CRAL_TRIO"/>
    <property type="match status" value="1"/>
</dbReference>
<feature type="domain" description="CRAL-TRIO" evidence="2">
    <location>
        <begin position="160"/>
        <end position="315"/>
    </location>
</feature>
<dbReference type="GO" id="GO:0008289">
    <property type="term" value="F:lipid binding"/>
    <property type="evidence" value="ECO:0007669"/>
    <property type="project" value="UniProtKB-ARBA"/>
</dbReference>
<evidence type="ECO:0000313" key="3">
    <source>
        <dbReference type="EMBL" id="RDW88608.1"/>
    </source>
</evidence>
<dbReference type="STRING" id="1849047.A0A3D8SS72"/>
<dbReference type="InterPro" id="IPR001251">
    <property type="entry name" value="CRAL-TRIO_dom"/>
</dbReference>
<dbReference type="Gene3D" id="3.40.525.10">
    <property type="entry name" value="CRAL-TRIO lipid binding domain"/>
    <property type="match status" value="1"/>
</dbReference>
<gene>
    <name evidence="3" type="ORF">BP6252_00640</name>
</gene>
<dbReference type="CDD" id="cd00170">
    <property type="entry name" value="SEC14"/>
    <property type="match status" value="1"/>
</dbReference>
<dbReference type="InterPro" id="IPR052578">
    <property type="entry name" value="PI_Transfer_CRAL-TRIO"/>
</dbReference>
<dbReference type="GO" id="GO:0071944">
    <property type="term" value="C:cell periphery"/>
    <property type="evidence" value="ECO:0007669"/>
    <property type="project" value="UniProtKB-ARBA"/>
</dbReference>
<dbReference type="Pfam" id="PF03765">
    <property type="entry name" value="CRAL_TRIO_N"/>
    <property type="match status" value="1"/>
</dbReference>
<feature type="region of interest" description="Disordered" evidence="1">
    <location>
        <begin position="1"/>
        <end position="73"/>
    </location>
</feature>
<dbReference type="AlphaFoldDB" id="A0A3D8SS72"/>
<dbReference type="OrthoDB" id="75724at2759"/>
<proteinExistence type="predicted"/>
<dbReference type="SMART" id="SM00516">
    <property type="entry name" value="SEC14"/>
    <property type="match status" value="1"/>
</dbReference>
<dbReference type="SUPFAM" id="SSF52087">
    <property type="entry name" value="CRAL/TRIO domain"/>
    <property type="match status" value="1"/>
</dbReference>
<dbReference type="SMART" id="SM01100">
    <property type="entry name" value="CRAL_TRIO_N"/>
    <property type="match status" value="1"/>
</dbReference>
<dbReference type="FunFam" id="3.40.525.10:FF:000013">
    <property type="entry name" value="Phosphatidylinositol transfer protein PDR16"/>
    <property type="match status" value="1"/>
</dbReference>
<sequence length="399" mass="44470">MATAAENLATVEQKMGEVTLEKPTEDVKVTETPAKPSSSSSQSSKPSPVAASLRAKTSKPQTTPIVDPLPSIKLPNRRELTDAQQAKYDALLETVKEWKEVPSASKGGPITEDETMWLSRECLLRYLRATKWNTTEAATRLLGTLAWRREYGVETFTPEHVSPEGETGKQIIFGYDIAGRPCQYLSPGRQNTDVSPRQVQHLVYMLERALDLMLPTQETIALLVNFKASKNRTNTAPGIGQGREVLHILQTHYPERLGRALVINIPWVVWGFLKLITPFIDPETKAKLKFNEDVRQHVPPQHLWTEFLGDLEFEYDHATYWPALLSLCEEKRKEKRERWASAGKNFGESEVYLKGGDAPSLFPDSASSKTAASSVTVPAVISEKSEVEASLQASDIQAN</sequence>
<evidence type="ECO:0000256" key="1">
    <source>
        <dbReference type="SAM" id="MobiDB-lite"/>
    </source>
</evidence>
<organism evidence="3 4">
    <name type="scientific">Coleophoma cylindrospora</name>
    <dbReference type="NCBI Taxonomy" id="1849047"/>
    <lineage>
        <taxon>Eukaryota</taxon>
        <taxon>Fungi</taxon>
        <taxon>Dikarya</taxon>
        <taxon>Ascomycota</taxon>
        <taxon>Pezizomycotina</taxon>
        <taxon>Leotiomycetes</taxon>
        <taxon>Helotiales</taxon>
        <taxon>Dermateaceae</taxon>
        <taxon>Coleophoma</taxon>
    </lineage>
</organism>
<evidence type="ECO:0000259" key="2">
    <source>
        <dbReference type="PROSITE" id="PS50191"/>
    </source>
</evidence>